<dbReference type="SUPFAM" id="SSF52058">
    <property type="entry name" value="L domain-like"/>
    <property type="match status" value="1"/>
</dbReference>
<proteinExistence type="predicted"/>
<sequence length="263" mass="28770">MGATGPRPAKLLGPDRPTGHEDIAEFLLQNGAGFCSYILMDNPELTKKLLRKRSHSDPSVPDNQSVCVKWSSLRLPWVDLDWFIDISCQIRELDISSNCLASLPSVVPWGLLNLQKLDLSDNQLCELPNVQSSEEIICSGCVCRYILDMTHLVIGLGTYLYVPGSPPLKPTCRTALPSGSTYPHCQDCNQTTVSEPQEAPANAMVSNATPEWATQMSQSMTQSIDNPNLHIASGSAESCLGYDRYAAKGELDSGTGRPWHIHV</sequence>
<dbReference type="InterPro" id="IPR001611">
    <property type="entry name" value="Leu-rich_rpt"/>
</dbReference>
<dbReference type="InterPro" id="IPR032675">
    <property type="entry name" value="LRR_dom_sf"/>
</dbReference>
<dbReference type="Gene3D" id="3.80.10.10">
    <property type="entry name" value="Ribonuclease Inhibitor"/>
    <property type="match status" value="1"/>
</dbReference>
<gene>
    <name evidence="1" type="ORF">RIMI_LOCUS19140813</name>
</gene>
<evidence type="ECO:0000313" key="2">
    <source>
        <dbReference type="Proteomes" id="UP001176940"/>
    </source>
</evidence>
<name>A0ABN9MJG2_9NEOB</name>
<comment type="caution">
    <text evidence="1">The sequence shown here is derived from an EMBL/GenBank/DDBJ whole genome shotgun (WGS) entry which is preliminary data.</text>
</comment>
<protein>
    <submittedName>
        <fullName evidence="1">Uncharacterized protein</fullName>
    </submittedName>
</protein>
<accession>A0ABN9MJG2</accession>
<dbReference type="Proteomes" id="UP001176940">
    <property type="component" value="Unassembled WGS sequence"/>
</dbReference>
<evidence type="ECO:0000313" key="1">
    <source>
        <dbReference type="EMBL" id="CAJ0964368.1"/>
    </source>
</evidence>
<dbReference type="Pfam" id="PF00560">
    <property type="entry name" value="LRR_1"/>
    <property type="match status" value="1"/>
</dbReference>
<organism evidence="1 2">
    <name type="scientific">Ranitomeya imitator</name>
    <name type="common">mimic poison frog</name>
    <dbReference type="NCBI Taxonomy" id="111125"/>
    <lineage>
        <taxon>Eukaryota</taxon>
        <taxon>Metazoa</taxon>
        <taxon>Chordata</taxon>
        <taxon>Craniata</taxon>
        <taxon>Vertebrata</taxon>
        <taxon>Euteleostomi</taxon>
        <taxon>Amphibia</taxon>
        <taxon>Batrachia</taxon>
        <taxon>Anura</taxon>
        <taxon>Neobatrachia</taxon>
        <taxon>Hyloidea</taxon>
        <taxon>Dendrobatidae</taxon>
        <taxon>Dendrobatinae</taxon>
        <taxon>Ranitomeya</taxon>
    </lineage>
</organism>
<dbReference type="EMBL" id="CAUEEQ010060331">
    <property type="protein sequence ID" value="CAJ0964368.1"/>
    <property type="molecule type" value="Genomic_DNA"/>
</dbReference>
<dbReference type="PROSITE" id="PS51450">
    <property type="entry name" value="LRR"/>
    <property type="match status" value="1"/>
</dbReference>
<reference evidence="1" key="1">
    <citation type="submission" date="2023-07" db="EMBL/GenBank/DDBJ databases">
        <authorList>
            <person name="Stuckert A."/>
        </authorList>
    </citation>
    <scope>NUCLEOTIDE SEQUENCE</scope>
</reference>
<keyword evidence="2" id="KW-1185">Reference proteome</keyword>